<keyword evidence="1" id="KW-0472">Membrane</keyword>
<reference evidence="2 3" key="1">
    <citation type="submission" date="2017-09" db="EMBL/GenBank/DDBJ databases">
        <title>Depth-based differentiation of microbial function through sediment-hosted aquifers and enrichment of novel symbionts in the deep terrestrial subsurface.</title>
        <authorList>
            <person name="Probst A.J."/>
            <person name="Ladd B."/>
            <person name="Jarett J.K."/>
            <person name="Geller-Mcgrath D.E."/>
            <person name="Sieber C.M."/>
            <person name="Emerson J.B."/>
            <person name="Anantharaman K."/>
            <person name="Thomas B.C."/>
            <person name="Malmstrom R."/>
            <person name="Stieglmeier M."/>
            <person name="Klingl A."/>
            <person name="Woyke T."/>
            <person name="Ryan C.M."/>
            <person name="Banfield J.F."/>
        </authorList>
    </citation>
    <scope>NUCLEOTIDE SEQUENCE [LARGE SCALE GENOMIC DNA]</scope>
    <source>
        <strain evidence="2">CG22_combo_CG10-13_8_21_14_all_39_10</strain>
    </source>
</reference>
<name>A0A2H0BLM2_9BACT</name>
<keyword evidence="1" id="KW-0812">Transmembrane</keyword>
<evidence type="ECO:0000256" key="1">
    <source>
        <dbReference type="SAM" id="Phobius"/>
    </source>
</evidence>
<feature type="transmembrane region" description="Helical" evidence="1">
    <location>
        <begin position="106"/>
        <end position="127"/>
    </location>
</feature>
<feature type="transmembrane region" description="Helical" evidence="1">
    <location>
        <begin position="221"/>
        <end position="242"/>
    </location>
</feature>
<evidence type="ECO:0000313" key="2">
    <source>
        <dbReference type="EMBL" id="PIP57898.1"/>
    </source>
</evidence>
<sequence>MLKKSILVFLKNNLSLIVLLFFGNISWSLTMVKSGLCWDAKCASGIGFWGPNGHDGIWHLAIIERLSRFSLESPVFAGESIRNYHLGFGIITALIHKITSIEISVLYFQILPVVFSLLIGLLVYKFILKWRGSKKEAWWSLFFVYFGSGFGFVVTLLRSGVITGESMFWSQQAVSTLVNPPFALSLIFMLSGFIFLIRYLEHGHLKDMILSSLFLGLLIQIKSYAGVLVLLGLGVSSLWQVIQKRKFSLLKVLILSSLISFAIFFPFIKQSSKMLVFQPFWFLETMMTYSDRLGWDRFYSAMTTYKMGKIWFKEILAYGAAFVIFLVGNMGSRIIGFYIFVKMFKKEIKFSEFEVFVFSIVFFAVSIPMFFVQKGTPWNTIQFFYYFLFFFSLFAGISLSGLLNKTKLIFKRLLLLLVLSLAFLGGWSTLCHYLPSVPPAKLSNEEHKALTYLAKQPDGVVLTYPFDNFKAKEAELNAPRPLYLYVSSAYVSAFSNKTVFLEDEVNLDITGYDWKSRREKVLGFISNLNEEEGRKFLKVNKIKYLYLVKVISPLPGEKLKLGESQLGLTQIFGNEEVDIFMVKSEI</sequence>
<dbReference type="Proteomes" id="UP000229847">
    <property type="component" value="Unassembled WGS sequence"/>
</dbReference>
<feature type="transmembrane region" description="Helical" evidence="1">
    <location>
        <begin position="383"/>
        <end position="402"/>
    </location>
</feature>
<feature type="transmembrane region" description="Helical" evidence="1">
    <location>
        <begin position="414"/>
        <end position="435"/>
    </location>
</feature>
<dbReference type="AlphaFoldDB" id="A0A2H0BLM2"/>
<protein>
    <recommendedName>
        <fullName evidence="4">Glycosyltransferase RgtA/B/C/D-like domain-containing protein</fullName>
    </recommendedName>
</protein>
<comment type="caution">
    <text evidence="2">The sequence shown here is derived from an EMBL/GenBank/DDBJ whole genome shotgun (WGS) entry which is preliminary data.</text>
</comment>
<organism evidence="2 3">
    <name type="scientific">Candidatus Woesebacteria bacterium CG22_combo_CG10-13_8_21_14_all_39_10</name>
    <dbReference type="NCBI Taxonomy" id="1975059"/>
    <lineage>
        <taxon>Bacteria</taxon>
        <taxon>Candidatus Woeseibacteriota</taxon>
    </lineage>
</organism>
<evidence type="ECO:0000313" key="3">
    <source>
        <dbReference type="Proteomes" id="UP000229847"/>
    </source>
</evidence>
<feature type="transmembrane region" description="Helical" evidence="1">
    <location>
        <begin position="353"/>
        <end position="371"/>
    </location>
</feature>
<feature type="transmembrane region" description="Helical" evidence="1">
    <location>
        <begin position="139"/>
        <end position="162"/>
    </location>
</feature>
<feature type="transmembrane region" description="Helical" evidence="1">
    <location>
        <begin position="248"/>
        <end position="268"/>
    </location>
</feature>
<accession>A0A2H0BLM2</accession>
<evidence type="ECO:0008006" key="4">
    <source>
        <dbReference type="Google" id="ProtNLM"/>
    </source>
</evidence>
<feature type="transmembrane region" description="Helical" evidence="1">
    <location>
        <begin position="182"/>
        <end position="200"/>
    </location>
</feature>
<dbReference type="EMBL" id="PCSW01000018">
    <property type="protein sequence ID" value="PIP57898.1"/>
    <property type="molecule type" value="Genomic_DNA"/>
</dbReference>
<proteinExistence type="predicted"/>
<feature type="transmembrane region" description="Helical" evidence="1">
    <location>
        <begin position="12"/>
        <end position="29"/>
    </location>
</feature>
<gene>
    <name evidence="2" type="ORF">COX03_00605</name>
</gene>
<feature type="transmembrane region" description="Helical" evidence="1">
    <location>
        <begin position="315"/>
        <end position="341"/>
    </location>
</feature>
<keyword evidence="1" id="KW-1133">Transmembrane helix</keyword>